<keyword evidence="6" id="KW-0663">Pyridoxal phosphate</keyword>
<name>A0A6U0VN47_9CHLO</name>
<dbReference type="PANTHER" id="PTHR11601:SF34">
    <property type="entry name" value="CYSTEINE DESULFURASE"/>
    <property type="match status" value="1"/>
</dbReference>
<dbReference type="InterPro" id="IPR020578">
    <property type="entry name" value="Aminotrans_V_PyrdxlP_BS"/>
</dbReference>
<dbReference type="PANTHER" id="PTHR11601">
    <property type="entry name" value="CYSTEINE DESULFURYLASE FAMILY MEMBER"/>
    <property type="match status" value="1"/>
</dbReference>
<evidence type="ECO:0000256" key="9">
    <source>
        <dbReference type="RuleBase" id="RU004504"/>
    </source>
</evidence>
<comment type="similarity">
    <text evidence="2">Belongs to the class-V pyridoxal-phosphate-dependent aminotransferase family. NifS/IscS subfamily.</text>
</comment>
<keyword evidence="5" id="KW-0479">Metal-binding</keyword>
<evidence type="ECO:0000256" key="2">
    <source>
        <dbReference type="ARBA" id="ARBA00006490"/>
    </source>
</evidence>
<evidence type="ECO:0000256" key="7">
    <source>
        <dbReference type="ARBA" id="ARBA00023004"/>
    </source>
</evidence>
<protein>
    <recommendedName>
        <fullName evidence="3">cysteine desulfurase</fullName>
        <ecNumber evidence="3">2.8.1.7</ecNumber>
    </recommendedName>
</protein>
<sequence length="460" mass="50113">MLSQISKRLLSQQLVRSARAVMGARAFAVGPHQAHEDGEVEKGSAYDKKGTHLRGAPLYLDMQATTPLDPRVLDVMLPFLTDQFGNPHSRTHLYGWESEEAVEKAREEVASLVGAHPKEIIFTSGATESNNLALKGVAGFYGQNGKRRHMITTQTEHKCVLDSCRYLQQKGWDITYLPVAADGSLDPSAVAEAIRPDTALVSVMTVNNEIGVIQPIKEIGSICRSKGVFLHTDAAQAVGKIPVDVNDMNVDLMSISGHKLYGPKGIGALYVRRRPRVRLEAQMSGGGQERGLRSGTVPAPLAVGLGKACALAKEEMAFDTMHVKKLEERLRNGITSRLANVTINGPADVSKRYAGNLNMSFAYVEGESLLMGLKELAVSSGSACTSASLEPSYVLRALGVEDELAHTSIRYGIGRFTTEAEVDRAVEQTVEHVNKLREMSPLWEMVQEGIDIKSIQWAQH</sequence>
<dbReference type="PIRSF" id="PIRSF005572">
    <property type="entry name" value="NifS"/>
    <property type="match status" value="1"/>
</dbReference>
<dbReference type="GO" id="GO:0005739">
    <property type="term" value="C:mitochondrion"/>
    <property type="evidence" value="ECO:0007669"/>
    <property type="project" value="TreeGrafter"/>
</dbReference>
<keyword evidence="8" id="KW-0411">Iron-sulfur</keyword>
<keyword evidence="7" id="KW-0408">Iron</keyword>
<dbReference type="GO" id="GO:0030170">
    <property type="term" value="F:pyridoxal phosphate binding"/>
    <property type="evidence" value="ECO:0007669"/>
    <property type="project" value="InterPro"/>
</dbReference>
<evidence type="ECO:0000256" key="3">
    <source>
        <dbReference type="ARBA" id="ARBA00012239"/>
    </source>
</evidence>
<evidence type="ECO:0000256" key="6">
    <source>
        <dbReference type="ARBA" id="ARBA00022898"/>
    </source>
</evidence>
<dbReference type="InterPro" id="IPR015424">
    <property type="entry name" value="PyrdxlP-dep_Trfase"/>
</dbReference>
<dbReference type="GO" id="GO:1990221">
    <property type="term" value="C:L-cysteine desulfurase complex"/>
    <property type="evidence" value="ECO:0007669"/>
    <property type="project" value="UniProtKB-ARBA"/>
</dbReference>
<dbReference type="GO" id="GO:0051536">
    <property type="term" value="F:iron-sulfur cluster binding"/>
    <property type="evidence" value="ECO:0007669"/>
    <property type="project" value="UniProtKB-KW"/>
</dbReference>
<evidence type="ECO:0000256" key="5">
    <source>
        <dbReference type="ARBA" id="ARBA00022723"/>
    </source>
</evidence>
<evidence type="ECO:0000256" key="4">
    <source>
        <dbReference type="ARBA" id="ARBA00022679"/>
    </source>
</evidence>
<evidence type="ECO:0000256" key="1">
    <source>
        <dbReference type="ARBA" id="ARBA00001933"/>
    </source>
</evidence>
<evidence type="ECO:0000256" key="8">
    <source>
        <dbReference type="ARBA" id="ARBA00023014"/>
    </source>
</evidence>
<dbReference type="EC" id="2.8.1.7" evidence="3"/>
<proteinExistence type="inferred from homology"/>
<dbReference type="Gene3D" id="3.90.1150.10">
    <property type="entry name" value="Aspartate Aminotransferase, domain 1"/>
    <property type="match status" value="1"/>
</dbReference>
<evidence type="ECO:0000313" key="11">
    <source>
        <dbReference type="EMBL" id="CAD8774870.1"/>
    </source>
</evidence>
<dbReference type="EMBL" id="HBFM01017526">
    <property type="protein sequence ID" value="CAD8774871.1"/>
    <property type="molecule type" value="Transcribed_RNA"/>
</dbReference>
<dbReference type="GO" id="GO:0031071">
    <property type="term" value="F:cysteine desulfurase activity"/>
    <property type="evidence" value="ECO:0007669"/>
    <property type="project" value="UniProtKB-EC"/>
</dbReference>
<dbReference type="Pfam" id="PF00266">
    <property type="entry name" value="Aminotran_5"/>
    <property type="match status" value="1"/>
</dbReference>
<organism evidence="12">
    <name type="scientific">Polytomella parva</name>
    <dbReference type="NCBI Taxonomy" id="51329"/>
    <lineage>
        <taxon>Eukaryota</taxon>
        <taxon>Viridiplantae</taxon>
        <taxon>Chlorophyta</taxon>
        <taxon>core chlorophytes</taxon>
        <taxon>Chlorophyceae</taxon>
        <taxon>CS clade</taxon>
        <taxon>Chlamydomonadales</taxon>
        <taxon>Chlamydomonadaceae</taxon>
        <taxon>Polytomella</taxon>
    </lineage>
</organism>
<dbReference type="FunFam" id="3.90.1150.10:FF:000002">
    <property type="entry name" value="Cysteine desulfurase IscS"/>
    <property type="match status" value="1"/>
</dbReference>
<dbReference type="InterPro" id="IPR010240">
    <property type="entry name" value="Cys_deSase_IscS"/>
</dbReference>
<feature type="domain" description="Aminotransferase class V" evidence="10">
    <location>
        <begin position="59"/>
        <end position="424"/>
    </location>
</feature>
<dbReference type="EMBL" id="HBFM01017524">
    <property type="protein sequence ID" value="CAD8774870.1"/>
    <property type="molecule type" value="Transcribed_RNA"/>
</dbReference>
<dbReference type="SUPFAM" id="SSF53383">
    <property type="entry name" value="PLP-dependent transferases"/>
    <property type="match status" value="1"/>
</dbReference>
<dbReference type="InterPro" id="IPR015421">
    <property type="entry name" value="PyrdxlP-dep_Trfase_major"/>
</dbReference>
<dbReference type="FunFam" id="3.40.640.10:FF:000003">
    <property type="entry name" value="Cysteine desulfurase IscS"/>
    <property type="match status" value="1"/>
</dbReference>
<dbReference type="NCBIfam" id="NF010611">
    <property type="entry name" value="PRK14012.1"/>
    <property type="match status" value="1"/>
</dbReference>
<dbReference type="GO" id="GO:0044571">
    <property type="term" value="P:[2Fe-2S] cluster assembly"/>
    <property type="evidence" value="ECO:0007669"/>
    <property type="project" value="InterPro"/>
</dbReference>
<comment type="cofactor">
    <cofactor evidence="1 9">
        <name>pyridoxal 5'-phosphate</name>
        <dbReference type="ChEBI" id="CHEBI:597326"/>
    </cofactor>
</comment>
<keyword evidence="4" id="KW-0808">Transferase</keyword>
<dbReference type="GO" id="GO:0046872">
    <property type="term" value="F:metal ion binding"/>
    <property type="evidence" value="ECO:0007669"/>
    <property type="project" value="UniProtKB-KW"/>
</dbReference>
<evidence type="ECO:0000313" key="12">
    <source>
        <dbReference type="EMBL" id="CAD8774871.1"/>
    </source>
</evidence>
<dbReference type="PROSITE" id="PS00595">
    <property type="entry name" value="AA_TRANSFER_CLASS_5"/>
    <property type="match status" value="1"/>
</dbReference>
<dbReference type="Gene3D" id="3.40.640.10">
    <property type="entry name" value="Type I PLP-dependent aspartate aminotransferase-like (Major domain)"/>
    <property type="match status" value="1"/>
</dbReference>
<dbReference type="InterPro" id="IPR000192">
    <property type="entry name" value="Aminotrans_V_dom"/>
</dbReference>
<dbReference type="NCBIfam" id="TIGR02006">
    <property type="entry name" value="IscS"/>
    <property type="match status" value="1"/>
</dbReference>
<accession>A0A6U0VN47</accession>
<reference evidence="12" key="1">
    <citation type="submission" date="2021-01" db="EMBL/GenBank/DDBJ databases">
        <authorList>
            <person name="Corre E."/>
            <person name="Pelletier E."/>
            <person name="Niang G."/>
            <person name="Scheremetjew M."/>
            <person name="Finn R."/>
            <person name="Kale V."/>
            <person name="Holt S."/>
            <person name="Cochrane G."/>
            <person name="Meng A."/>
            <person name="Brown T."/>
            <person name="Cohen L."/>
        </authorList>
    </citation>
    <scope>NUCLEOTIDE SEQUENCE</scope>
    <source>
        <strain evidence="12">SAG 63-3</strain>
    </source>
</reference>
<dbReference type="AlphaFoldDB" id="A0A6U0VN47"/>
<gene>
    <name evidence="11" type="ORF">PPAR00522_LOCUS11277</name>
    <name evidence="12" type="ORF">PPAR00522_LOCUS11278</name>
</gene>
<evidence type="ECO:0000259" key="10">
    <source>
        <dbReference type="Pfam" id="PF00266"/>
    </source>
</evidence>
<dbReference type="HAMAP" id="MF_00331">
    <property type="entry name" value="Cys_desulf_IscS"/>
    <property type="match status" value="1"/>
</dbReference>
<dbReference type="InterPro" id="IPR015422">
    <property type="entry name" value="PyrdxlP-dep_Trfase_small"/>
</dbReference>
<dbReference type="InterPro" id="IPR016454">
    <property type="entry name" value="Cysteine_dSase"/>
</dbReference>